<comment type="caution">
    <text evidence="1">The sequence shown here is derived from an EMBL/GenBank/DDBJ whole genome shotgun (WGS) entry which is preliminary data.</text>
</comment>
<evidence type="ECO:0000313" key="1">
    <source>
        <dbReference type="EMBL" id="GAF83632.1"/>
    </source>
</evidence>
<dbReference type="AlphaFoldDB" id="X0T624"/>
<reference evidence="1" key="1">
    <citation type="journal article" date="2014" name="Front. Microbiol.">
        <title>High frequency of phylogenetically diverse reductive dehalogenase-homologous genes in deep subseafloor sedimentary metagenomes.</title>
        <authorList>
            <person name="Kawai M."/>
            <person name="Futagami T."/>
            <person name="Toyoda A."/>
            <person name="Takaki Y."/>
            <person name="Nishi S."/>
            <person name="Hori S."/>
            <person name="Arai W."/>
            <person name="Tsubouchi T."/>
            <person name="Morono Y."/>
            <person name="Uchiyama I."/>
            <person name="Ito T."/>
            <person name="Fujiyama A."/>
            <person name="Inagaki F."/>
            <person name="Takami H."/>
        </authorList>
    </citation>
    <scope>NUCLEOTIDE SEQUENCE</scope>
    <source>
        <strain evidence="1">Expedition CK06-06</strain>
    </source>
</reference>
<name>X0T624_9ZZZZ</name>
<feature type="non-terminal residue" evidence="1">
    <location>
        <position position="474"/>
    </location>
</feature>
<protein>
    <submittedName>
        <fullName evidence="1">Uncharacterized protein</fullName>
    </submittedName>
</protein>
<dbReference type="EMBL" id="BARS01003503">
    <property type="protein sequence ID" value="GAF83632.1"/>
    <property type="molecule type" value="Genomic_DNA"/>
</dbReference>
<proteinExistence type="predicted"/>
<accession>X0T624</accession>
<gene>
    <name evidence="1" type="ORF">S01H1_06794</name>
</gene>
<feature type="non-terminal residue" evidence="1">
    <location>
        <position position="1"/>
    </location>
</feature>
<organism evidence="1">
    <name type="scientific">marine sediment metagenome</name>
    <dbReference type="NCBI Taxonomy" id="412755"/>
    <lineage>
        <taxon>unclassified sequences</taxon>
        <taxon>metagenomes</taxon>
        <taxon>ecological metagenomes</taxon>
    </lineage>
</organism>
<sequence>LAIVGVMFLMAARVDKVATSAISENRELGFAIETIIAKISQELVLDVPGMPKGQDYYDYPGQYDKWLASLEPYKDGSNYYWRQISDVTSFLDDDSGWDTNDVDIDIVEDHEEIELDGGDLREQLADADGDGVADSKWIELGDITTNKGKPIYAAIRIVDNAAMLNVNTAYQFDANEISDANLIDGSSQMQINLMALAGRPSYTSAEATQLLEERVNYPYSGIDPLDLDGYEENVIWRYSKPTGAYTPFDIADELELRNRFLLNHKDIDTRLEAWGGEFRNGTLSAPVTSGGQGLHTWFKRAYDDGSLDPNYAYRHLATIYNMDRIIDPNGNKMININKETDANDLYEALVAGVDPDIDIDVSEDEDNRRRFAQLAVNIIDFADDNVNVTVFEPNDPNNLNTYYGFDAQPFITEVAIKTDPFPESEHNYFAVELYNPFDEIIDLNDFKLVVVDVDSNDPNSEGIIEFEDEIDANS</sequence>